<gene>
    <name evidence="2" type="ORF">FISHEDRAFT_27304</name>
</gene>
<dbReference type="Proteomes" id="UP000054144">
    <property type="component" value="Unassembled WGS sequence"/>
</dbReference>
<name>A0A0D7AJM4_9AGAR</name>
<dbReference type="EMBL" id="KN881675">
    <property type="protein sequence ID" value="KIY50530.1"/>
    <property type="molecule type" value="Genomic_DNA"/>
</dbReference>
<proteinExistence type="predicted"/>
<organism evidence="2 3">
    <name type="scientific">Fistulina hepatica ATCC 64428</name>
    <dbReference type="NCBI Taxonomy" id="1128425"/>
    <lineage>
        <taxon>Eukaryota</taxon>
        <taxon>Fungi</taxon>
        <taxon>Dikarya</taxon>
        <taxon>Basidiomycota</taxon>
        <taxon>Agaricomycotina</taxon>
        <taxon>Agaricomycetes</taxon>
        <taxon>Agaricomycetidae</taxon>
        <taxon>Agaricales</taxon>
        <taxon>Fistulinaceae</taxon>
        <taxon>Fistulina</taxon>
    </lineage>
</organism>
<dbReference type="AlphaFoldDB" id="A0A0D7AJM4"/>
<feature type="non-terminal residue" evidence="2">
    <location>
        <position position="1"/>
    </location>
</feature>
<keyword evidence="3" id="KW-1185">Reference proteome</keyword>
<protein>
    <submittedName>
        <fullName evidence="2">Uncharacterized protein</fullName>
    </submittedName>
</protein>
<feature type="compositionally biased region" description="Basic and acidic residues" evidence="1">
    <location>
        <begin position="60"/>
        <end position="74"/>
    </location>
</feature>
<evidence type="ECO:0000256" key="1">
    <source>
        <dbReference type="SAM" id="MobiDB-lite"/>
    </source>
</evidence>
<feature type="compositionally biased region" description="Acidic residues" evidence="1">
    <location>
        <begin position="75"/>
        <end position="85"/>
    </location>
</feature>
<evidence type="ECO:0000313" key="2">
    <source>
        <dbReference type="EMBL" id="KIY50530.1"/>
    </source>
</evidence>
<dbReference type="OrthoDB" id="2553859at2759"/>
<sequence length="85" mass="9560">PPGTKFKEDLKPSATREYQIAATSSNSRKEYYTFLRDAIVAAKTQIGDELTEWRDAVGKAELSKEASKPAKSEFDESENDEDDQE</sequence>
<evidence type="ECO:0000313" key="3">
    <source>
        <dbReference type="Proteomes" id="UP000054144"/>
    </source>
</evidence>
<accession>A0A0D7AJM4</accession>
<feature type="non-terminal residue" evidence="2">
    <location>
        <position position="85"/>
    </location>
</feature>
<feature type="region of interest" description="Disordered" evidence="1">
    <location>
        <begin position="60"/>
        <end position="85"/>
    </location>
</feature>
<reference evidence="2 3" key="1">
    <citation type="journal article" date="2015" name="Fungal Genet. Biol.">
        <title>Evolution of novel wood decay mechanisms in Agaricales revealed by the genome sequences of Fistulina hepatica and Cylindrobasidium torrendii.</title>
        <authorList>
            <person name="Floudas D."/>
            <person name="Held B.W."/>
            <person name="Riley R."/>
            <person name="Nagy L.G."/>
            <person name="Koehler G."/>
            <person name="Ransdell A.S."/>
            <person name="Younus H."/>
            <person name="Chow J."/>
            <person name="Chiniquy J."/>
            <person name="Lipzen A."/>
            <person name="Tritt A."/>
            <person name="Sun H."/>
            <person name="Haridas S."/>
            <person name="LaButti K."/>
            <person name="Ohm R.A."/>
            <person name="Kues U."/>
            <person name="Blanchette R.A."/>
            <person name="Grigoriev I.V."/>
            <person name="Minto R.E."/>
            <person name="Hibbett D.S."/>
        </authorList>
    </citation>
    <scope>NUCLEOTIDE SEQUENCE [LARGE SCALE GENOMIC DNA]</scope>
    <source>
        <strain evidence="2 3">ATCC 64428</strain>
    </source>
</reference>